<dbReference type="PANTHER" id="PTHR12726:SF0">
    <property type="entry name" value="CERAMIDE GLUCOSYLTRANSFERASE"/>
    <property type="match status" value="1"/>
</dbReference>
<dbReference type="SUPFAM" id="SSF53448">
    <property type="entry name" value="Nucleotide-diphospho-sugar transferases"/>
    <property type="match status" value="1"/>
</dbReference>
<feature type="transmembrane region" description="Helical" evidence="9">
    <location>
        <begin position="321"/>
        <end position="340"/>
    </location>
</feature>
<dbReference type="AlphaFoldDB" id="A0AAU9HZQ4"/>
<evidence type="ECO:0000256" key="8">
    <source>
        <dbReference type="ARBA" id="ARBA00023136"/>
    </source>
</evidence>
<evidence type="ECO:0000313" key="10">
    <source>
        <dbReference type="EMBL" id="CAE6783199.1"/>
    </source>
</evidence>
<evidence type="ECO:0000256" key="7">
    <source>
        <dbReference type="ARBA" id="ARBA00022989"/>
    </source>
</evidence>
<keyword evidence="7 9" id="KW-1133">Transmembrane helix</keyword>
<dbReference type="PANTHER" id="PTHR12726">
    <property type="entry name" value="CERAMIDE GLUCOSYLTRANSFERASE"/>
    <property type="match status" value="1"/>
</dbReference>
<organism evidence="10 11">
    <name type="scientific">Xanthomonas arboricola</name>
    <dbReference type="NCBI Taxonomy" id="56448"/>
    <lineage>
        <taxon>Bacteria</taxon>
        <taxon>Pseudomonadati</taxon>
        <taxon>Pseudomonadota</taxon>
        <taxon>Gammaproteobacteria</taxon>
        <taxon>Lysobacterales</taxon>
        <taxon>Lysobacteraceae</taxon>
        <taxon>Xanthomonas</taxon>
    </lineage>
</organism>
<comment type="pathway">
    <text evidence="2">Lipid metabolism; sphingolipid metabolism.</text>
</comment>
<feature type="transmembrane region" description="Helical" evidence="9">
    <location>
        <begin position="291"/>
        <end position="315"/>
    </location>
</feature>
<name>A0AAU9HZQ4_9XANT</name>
<evidence type="ECO:0000256" key="4">
    <source>
        <dbReference type="ARBA" id="ARBA00022676"/>
    </source>
</evidence>
<dbReference type="EMBL" id="HG992337">
    <property type="protein sequence ID" value="CAE6783199.1"/>
    <property type="molecule type" value="Genomic_DNA"/>
</dbReference>
<dbReference type="InterPro" id="IPR025993">
    <property type="entry name" value="Ceramide_glucosylTrfase"/>
</dbReference>
<feature type="transmembrane region" description="Helical" evidence="9">
    <location>
        <begin position="6"/>
        <end position="32"/>
    </location>
</feature>
<sequence length="389" mass="42083">MAGGAVGIVVPIVAAAYLAVLMVKTAAVLWVLRGARALPAEGASATQAEVAILQPVLGGDAHLQQVLAANLQALPDVQFVWLLDADDIPGNNVADALVALHPHARIQRMRVPAAPAGINPKAWKLEHALAHVRAPISLVLDDDAQLSASALTRLLQDLTDADMVTALPYYQDSATLPGRLLSQFVNNNAALTYLGWLLFAAPLTINGMCYAARTEQLRAWGGFAALLQQLTDDLAVATLVRERGGRLRQSVAPVAMRTAMPDLASYARQMHRWMLFASILLRRQTVGVRSAIGVLQGLPPLLLLALLACACVQASWPALAWVLGTVLLRALLLCLVQWRVSGAVRHRPLLSVVAECLQPLHLLHAALVRTIRWRTRRYRVLPDGRFRAD</sequence>
<comment type="subcellular location">
    <subcellularLocation>
        <location evidence="1">Membrane</location>
        <topology evidence="1">Multi-pass membrane protein</topology>
    </subcellularLocation>
</comment>
<keyword evidence="5" id="KW-0808">Transferase</keyword>
<dbReference type="Gene3D" id="3.90.550.10">
    <property type="entry name" value="Spore Coat Polysaccharide Biosynthesis Protein SpsA, Chain A"/>
    <property type="match status" value="1"/>
</dbReference>
<accession>A0AAU9HZQ4</accession>
<dbReference type="InterPro" id="IPR029044">
    <property type="entry name" value="Nucleotide-diphossugar_trans"/>
</dbReference>
<evidence type="ECO:0000256" key="3">
    <source>
        <dbReference type="ARBA" id="ARBA00004991"/>
    </source>
</evidence>
<evidence type="ECO:0000256" key="6">
    <source>
        <dbReference type="ARBA" id="ARBA00022692"/>
    </source>
</evidence>
<evidence type="ECO:0000313" key="11">
    <source>
        <dbReference type="Proteomes" id="UP000835242"/>
    </source>
</evidence>
<proteinExistence type="predicted"/>
<reference evidence="10 11" key="1">
    <citation type="submission" date="2021-02" db="EMBL/GenBank/DDBJ databases">
        <authorList>
            <person name="Pothier F. J."/>
        </authorList>
    </citation>
    <scope>NUCLEOTIDE SEQUENCE [LARGE SCALE GENOMIC DNA]</scope>
    <source>
        <strain evidence="10 11">1314c</strain>
    </source>
</reference>
<keyword evidence="8 9" id="KW-0472">Membrane</keyword>
<dbReference type="Proteomes" id="UP000835242">
    <property type="component" value="Chromosome"/>
</dbReference>
<protein>
    <recommendedName>
        <fullName evidence="12">Ceramide glucosyltransferase</fullName>
    </recommendedName>
</protein>
<dbReference type="GO" id="GO:0006679">
    <property type="term" value="P:glucosylceramide biosynthetic process"/>
    <property type="evidence" value="ECO:0007669"/>
    <property type="project" value="TreeGrafter"/>
</dbReference>
<dbReference type="GO" id="GO:0016020">
    <property type="term" value="C:membrane"/>
    <property type="evidence" value="ECO:0007669"/>
    <property type="project" value="UniProtKB-SubCell"/>
</dbReference>
<comment type="pathway">
    <text evidence="3">Sphingolipid metabolism.</text>
</comment>
<evidence type="ECO:0000256" key="9">
    <source>
        <dbReference type="SAM" id="Phobius"/>
    </source>
</evidence>
<dbReference type="GO" id="GO:0008120">
    <property type="term" value="F:ceramide glucosyltransferase activity"/>
    <property type="evidence" value="ECO:0007669"/>
    <property type="project" value="TreeGrafter"/>
</dbReference>
<evidence type="ECO:0000256" key="5">
    <source>
        <dbReference type="ARBA" id="ARBA00022679"/>
    </source>
</evidence>
<dbReference type="EMBL" id="HG992337">
    <property type="protein sequence ID" value="CAE6783221.1"/>
    <property type="molecule type" value="Genomic_DNA"/>
</dbReference>
<gene>
    <name evidence="10" type="ORF">XA1314C_24390</name>
</gene>
<keyword evidence="4" id="KW-0328">Glycosyltransferase</keyword>
<keyword evidence="6 9" id="KW-0812">Transmembrane</keyword>
<evidence type="ECO:0000256" key="1">
    <source>
        <dbReference type="ARBA" id="ARBA00004141"/>
    </source>
</evidence>
<evidence type="ECO:0000256" key="2">
    <source>
        <dbReference type="ARBA" id="ARBA00004760"/>
    </source>
</evidence>
<dbReference type="Pfam" id="PF13506">
    <property type="entry name" value="Glyco_transf_21"/>
    <property type="match status" value="1"/>
</dbReference>
<evidence type="ECO:0008006" key="12">
    <source>
        <dbReference type="Google" id="ProtNLM"/>
    </source>
</evidence>